<evidence type="ECO:0000256" key="7">
    <source>
        <dbReference type="ARBA" id="ARBA00023136"/>
    </source>
</evidence>
<feature type="transmembrane region" description="Helical" evidence="9">
    <location>
        <begin position="251"/>
        <end position="273"/>
    </location>
</feature>
<feature type="transmembrane region" description="Helical" evidence="9">
    <location>
        <begin position="77"/>
        <end position="97"/>
    </location>
</feature>
<evidence type="ECO:0000256" key="4">
    <source>
        <dbReference type="ARBA" id="ARBA00022475"/>
    </source>
</evidence>
<dbReference type="PANTHER" id="PTHR43124">
    <property type="entry name" value="PURINE EFFLUX PUMP PBUE"/>
    <property type="match status" value="1"/>
</dbReference>
<dbReference type="InterPro" id="IPR036259">
    <property type="entry name" value="MFS_trans_sf"/>
</dbReference>
<dbReference type="InterPro" id="IPR001958">
    <property type="entry name" value="Tet-R_TetA/multi-R_MdtG-like"/>
</dbReference>
<feature type="transmembrane region" description="Helical" evidence="9">
    <location>
        <begin position="377"/>
        <end position="401"/>
    </location>
</feature>
<dbReference type="GO" id="GO:0022857">
    <property type="term" value="F:transmembrane transporter activity"/>
    <property type="evidence" value="ECO:0007669"/>
    <property type="project" value="InterPro"/>
</dbReference>
<feature type="region of interest" description="Disordered" evidence="8">
    <location>
        <begin position="477"/>
        <end position="496"/>
    </location>
</feature>
<comment type="subcellular location">
    <subcellularLocation>
        <location evidence="1">Cell membrane</location>
        <topology evidence="1">Multi-pass membrane protein</topology>
    </subcellularLocation>
</comment>
<dbReference type="PANTHER" id="PTHR43124:SF3">
    <property type="entry name" value="CHLORAMPHENICOL EFFLUX PUMP RV0191"/>
    <property type="match status" value="1"/>
</dbReference>
<dbReference type="PRINTS" id="PR01035">
    <property type="entry name" value="TCRTETA"/>
</dbReference>
<gene>
    <name evidence="11" type="primary">yitG</name>
    <name evidence="11" type="ORF">DESHY_110157</name>
</gene>
<feature type="transmembrane region" description="Helical" evidence="9">
    <location>
        <begin position="344"/>
        <end position="365"/>
    </location>
</feature>
<dbReference type="Pfam" id="PF07690">
    <property type="entry name" value="MFS_1"/>
    <property type="match status" value="2"/>
</dbReference>
<keyword evidence="5 9" id="KW-0812">Transmembrane</keyword>
<keyword evidence="7 9" id="KW-0472">Membrane</keyword>
<dbReference type="STRING" id="1121428.DESHY_110157"/>
<dbReference type="AlphaFoldDB" id="K8E6W0"/>
<dbReference type="eggNOG" id="COG2814">
    <property type="taxonomic scope" value="Bacteria"/>
</dbReference>
<protein>
    <submittedName>
        <fullName evidence="11">Uncharacterized MFS-type transporter yitG</fullName>
    </submittedName>
</protein>
<dbReference type="GO" id="GO:0005886">
    <property type="term" value="C:plasma membrane"/>
    <property type="evidence" value="ECO:0007669"/>
    <property type="project" value="UniProtKB-SubCell"/>
</dbReference>
<evidence type="ECO:0000256" key="9">
    <source>
        <dbReference type="SAM" id="Phobius"/>
    </source>
</evidence>
<organism evidence="11 12">
    <name type="scientific">Desulforamulus hydrothermalis Lam5 = DSM 18033</name>
    <dbReference type="NCBI Taxonomy" id="1121428"/>
    <lineage>
        <taxon>Bacteria</taxon>
        <taxon>Bacillati</taxon>
        <taxon>Bacillota</taxon>
        <taxon>Clostridia</taxon>
        <taxon>Eubacteriales</taxon>
        <taxon>Peptococcaceae</taxon>
        <taxon>Desulforamulus</taxon>
    </lineage>
</organism>
<dbReference type="InterPro" id="IPR005829">
    <property type="entry name" value="Sugar_transporter_CS"/>
</dbReference>
<feature type="transmembrane region" description="Helical" evidence="9">
    <location>
        <begin position="285"/>
        <end position="307"/>
    </location>
</feature>
<dbReference type="SUPFAM" id="SSF103473">
    <property type="entry name" value="MFS general substrate transporter"/>
    <property type="match status" value="1"/>
</dbReference>
<feature type="transmembrane region" description="Helical" evidence="9">
    <location>
        <begin position="407"/>
        <end position="427"/>
    </location>
</feature>
<evidence type="ECO:0000256" key="1">
    <source>
        <dbReference type="ARBA" id="ARBA00004651"/>
    </source>
</evidence>
<feature type="transmembrane region" description="Helical" evidence="9">
    <location>
        <begin position="198"/>
        <end position="222"/>
    </location>
</feature>
<evidence type="ECO:0000259" key="10">
    <source>
        <dbReference type="PROSITE" id="PS50850"/>
    </source>
</evidence>
<keyword evidence="4" id="KW-1003">Cell membrane</keyword>
<keyword evidence="3" id="KW-0813">Transport</keyword>
<dbReference type="InterPro" id="IPR020846">
    <property type="entry name" value="MFS_dom"/>
</dbReference>
<evidence type="ECO:0000256" key="6">
    <source>
        <dbReference type="ARBA" id="ARBA00022989"/>
    </source>
</evidence>
<feature type="domain" description="Major facilitator superfamily (MFS) profile" evidence="10">
    <location>
        <begin position="43"/>
        <end position="431"/>
    </location>
</feature>
<dbReference type="PROSITE" id="PS50850">
    <property type="entry name" value="MFS"/>
    <property type="match status" value="1"/>
</dbReference>
<feature type="transmembrane region" description="Helical" evidence="9">
    <location>
        <begin position="44"/>
        <end position="65"/>
    </location>
</feature>
<keyword evidence="12" id="KW-1185">Reference proteome</keyword>
<evidence type="ECO:0000256" key="5">
    <source>
        <dbReference type="ARBA" id="ARBA00022692"/>
    </source>
</evidence>
<comment type="similarity">
    <text evidence="2">Belongs to the major facilitator superfamily. TCR/Tet family.</text>
</comment>
<dbReference type="Proteomes" id="UP000009315">
    <property type="component" value="Unassembled WGS sequence"/>
</dbReference>
<dbReference type="Gene3D" id="1.20.1250.20">
    <property type="entry name" value="MFS general substrate transporter like domains"/>
    <property type="match status" value="1"/>
</dbReference>
<dbReference type="InterPro" id="IPR011701">
    <property type="entry name" value="MFS"/>
</dbReference>
<name>K8E6W0_9FIRM</name>
<evidence type="ECO:0000256" key="3">
    <source>
        <dbReference type="ARBA" id="ARBA00022448"/>
    </source>
</evidence>
<dbReference type="InterPro" id="IPR050189">
    <property type="entry name" value="MFS_Efflux_Transporters"/>
</dbReference>
<dbReference type="CDD" id="cd17474">
    <property type="entry name" value="MFS_YfmO_like"/>
    <property type="match status" value="1"/>
</dbReference>
<evidence type="ECO:0000313" key="11">
    <source>
        <dbReference type="EMBL" id="CCO07213.1"/>
    </source>
</evidence>
<accession>K8E6W0</accession>
<feature type="transmembrane region" description="Helical" evidence="9">
    <location>
        <begin position="319"/>
        <end position="338"/>
    </location>
</feature>
<comment type="caution">
    <text evidence="11">The sequence shown here is derived from an EMBL/GenBank/DDBJ whole genome shotgun (WGS) entry which is preliminary data.</text>
</comment>
<evidence type="ECO:0000256" key="8">
    <source>
        <dbReference type="SAM" id="MobiDB-lite"/>
    </source>
</evidence>
<reference evidence="11 12" key="1">
    <citation type="journal article" date="2013" name="Genome Announc.">
        <title>Genome Sequence of the Sulfate-Reducing Bacterium Desulfotomaculum hydrothermale Lam5(T).</title>
        <authorList>
            <person name="Amin O."/>
            <person name="Fardeau M.L."/>
            <person name="Valette O."/>
            <person name="Hirschler-Rea A."/>
            <person name="Barbe V."/>
            <person name="Medigue C."/>
            <person name="Vacherie B."/>
            <person name="Ollivier B."/>
            <person name="Bertin P.N."/>
            <person name="Dolla A."/>
        </authorList>
    </citation>
    <scope>NUCLEOTIDE SEQUENCE [LARGE SCALE GENOMIC DNA]</scope>
    <source>
        <strain evidence="12">Lam5 / DSM 18033</strain>
    </source>
</reference>
<evidence type="ECO:0000313" key="12">
    <source>
        <dbReference type="Proteomes" id="UP000009315"/>
    </source>
</evidence>
<proteinExistence type="inferred from homology"/>
<feature type="transmembrane region" description="Helical" evidence="9">
    <location>
        <begin position="109"/>
        <end position="131"/>
    </location>
</feature>
<dbReference type="EMBL" id="CAOS01000003">
    <property type="protein sequence ID" value="CCO07213.1"/>
    <property type="molecule type" value="Genomic_DNA"/>
</dbReference>
<evidence type="ECO:0000256" key="2">
    <source>
        <dbReference type="ARBA" id="ARBA00007520"/>
    </source>
</evidence>
<dbReference type="PROSITE" id="PS00216">
    <property type="entry name" value="SUGAR_TRANSPORT_1"/>
    <property type="match status" value="1"/>
</dbReference>
<keyword evidence="6 9" id="KW-1133">Transmembrane helix</keyword>
<sequence>MHSNKFSEKEYICPYFKVYIKDVVCLAQAAAAGDKNKPVNKFTLAALAGVPLIMVLGNSMLIPVLPQMAKTLRVSQMQISLIITLFSVPAGLVIPLAGFLSDRFGRKKVIIPSLFLYGLGGLIAGGGAVFLKEQAFPLILGGRIIQGIGAAGTAPIAMAFCGDLWQGKERAKSLGVIEAANGMGKVASPILGSLLGLIAWWAVFFFFPLIIAVVILAVWLLTKEPDRQQEPKTVKQYLNAIRKIFKKKAPLLLSCFFAGSAALLILFGVLFYLSDYLEKKFGMDGLLKGAALAVPVLFMSTTSYITGALIKKHVAVMKWLVVSGLGLMAASLLTLPVFNNIYAFFGGISLAGIGTGLVLPCLNTLITGSTDKDERGLVTSLYGGVRFLGVAAGPPLFGWLVGIGQHIMFWAAAGLAATAGLLAFFLIKVRAIQASQPSNSPEDQQVSKQIMVKPVARPAYIYNSLAGRPHELLVARKPLPEMPRGNKDGQVNNGDL</sequence>